<dbReference type="Proteomes" id="UP000176187">
    <property type="component" value="Unassembled WGS sequence"/>
</dbReference>
<evidence type="ECO:0000256" key="1">
    <source>
        <dbReference type="SAM" id="Phobius"/>
    </source>
</evidence>
<evidence type="ECO:0000313" key="2">
    <source>
        <dbReference type="EMBL" id="OGI86363.1"/>
    </source>
</evidence>
<sequence>MIHIEKSPNNIMQFKVPQFLEIEDKIFGPFTFKEFVYLAGGAGLCFVLYKLLGFLWGAIPILAAAGLALALTFYRPNNKPFINMIEAGFSYFIKDKLYIWKRRKSKASGGKESKALGENERREMVENGARLGGNKLRDLAWSLDVLDLNTHKDNK</sequence>
<keyword evidence="1" id="KW-0812">Transmembrane</keyword>
<name>A0A1F6WWW6_9BACT</name>
<keyword evidence="1" id="KW-0472">Membrane</keyword>
<evidence type="ECO:0008006" key="4">
    <source>
        <dbReference type="Google" id="ProtNLM"/>
    </source>
</evidence>
<proteinExistence type="predicted"/>
<dbReference type="STRING" id="1801774.A3A05_00245"/>
<reference evidence="2 3" key="1">
    <citation type="journal article" date="2016" name="Nat. Commun.">
        <title>Thousands of microbial genomes shed light on interconnected biogeochemical processes in an aquifer system.</title>
        <authorList>
            <person name="Anantharaman K."/>
            <person name="Brown C.T."/>
            <person name="Hug L.A."/>
            <person name="Sharon I."/>
            <person name="Castelle C.J."/>
            <person name="Probst A.J."/>
            <person name="Thomas B.C."/>
            <person name="Singh A."/>
            <person name="Wilkins M.J."/>
            <person name="Karaoz U."/>
            <person name="Brodie E.L."/>
            <person name="Williams K.H."/>
            <person name="Hubbard S.S."/>
            <person name="Banfield J.F."/>
        </authorList>
    </citation>
    <scope>NUCLEOTIDE SEQUENCE [LARGE SCALE GENOMIC DNA]</scope>
</reference>
<organism evidence="2 3">
    <name type="scientific">Candidatus Nomurabacteria bacterium RIFCSPLOWO2_01_FULL_41_12</name>
    <dbReference type="NCBI Taxonomy" id="1801774"/>
    <lineage>
        <taxon>Bacteria</taxon>
        <taxon>Candidatus Nomuraibacteriota</taxon>
    </lineage>
</organism>
<protein>
    <recommendedName>
        <fullName evidence="4">PrgI family protein</fullName>
    </recommendedName>
</protein>
<evidence type="ECO:0000313" key="3">
    <source>
        <dbReference type="Proteomes" id="UP000176187"/>
    </source>
</evidence>
<dbReference type="EMBL" id="MFUY01000008">
    <property type="protein sequence ID" value="OGI86363.1"/>
    <property type="molecule type" value="Genomic_DNA"/>
</dbReference>
<accession>A0A1F6WWW6</accession>
<gene>
    <name evidence="2" type="ORF">A3A05_00245</name>
</gene>
<keyword evidence="1" id="KW-1133">Transmembrane helix</keyword>
<dbReference type="AlphaFoldDB" id="A0A1F6WWW6"/>
<feature type="transmembrane region" description="Helical" evidence="1">
    <location>
        <begin position="58"/>
        <end position="74"/>
    </location>
</feature>
<comment type="caution">
    <text evidence="2">The sequence shown here is derived from an EMBL/GenBank/DDBJ whole genome shotgun (WGS) entry which is preliminary data.</text>
</comment>